<feature type="region of interest" description="Disordered" evidence="1">
    <location>
        <begin position="275"/>
        <end position="304"/>
    </location>
</feature>
<dbReference type="GeneID" id="26630796"/>
<sequence>MGARRPPCYTPHQNPPGNPPGRQHMSDEQNHDEHQGDVEHQDQPQHVDFDPHAEPEKPAPAAPEHVGFESTEPTAPVDDDEDEPLSIVDEWGGDYPPGTSLFCAKFDAEDFDDDWGEGDFSEGATVAIKRGTGVPPQGWIIRHAHLSDLERTKAILEKHASPDALAILYSLKDSAFDAFVDAWGKDGGMAPGKIQQVCAALRAHEEAVRRDVLALGSGYKLDDGRLGWEDLYAVIFAAHPGTAVFHAAEQGWNTTDYLLAIIGDGIHDLIWQKTKDGRKNRRRPKRLIRPKRGSDDGTASTGLGKATVMTVEEFEKKRQGRMRAYVERKAREARVRASAKKDEAV</sequence>
<evidence type="ECO:0000313" key="3">
    <source>
        <dbReference type="Proteomes" id="UP000203806"/>
    </source>
</evidence>
<name>A0A0F6SJM0_9CAUD</name>
<feature type="region of interest" description="Disordered" evidence="1">
    <location>
        <begin position="1"/>
        <end position="84"/>
    </location>
</feature>
<dbReference type="Proteomes" id="UP000203806">
    <property type="component" value="Segment"/>
</dbReference>
<evidence type="ECO:0000256" key="1">
    <source>
        <dbReference type="SAM" id="MobiDB-lite"/>
    </source>
</evidence>
<gene>
    <name evidence="2" type="primary">15</name>
    <name evidence="2" type="ORF">SEA_FLAGSTAFF_15</name>
</gene>
<dbReference type="Pfam" id="PF17318">
    <property type="entry name" value="DUF5361"/>
    <property type="match status" value="1"/>
</dbReference>
<dbReference type="KEGG" id="vg:26630796"/>
<feature type="compositionally biased region" description="Basic and acidic residues" evidence="1">
    <location>
        <begin position="24"/>
        <end position="57"/>
    </location>
</feature>
<dbReference type="InterPro" id="IPR035286">
    <property type="entry name" value="DUF5361"/>
</dbReference>
<evidence type="ECO:0000313" key="2">
    <source>
        <dbReference type="EMBL" id="AKF14452.1"/>
    </source>
</evidence>
<feature type="compositionally biased region" description="Basic residues" evidence="1">
    <location>
        <begin position="276"/>
        <end position="291"/>
    </location>
</feature>
<keyword evidence="3" id="KW-1185">Reference proteome</keyword>
<dbReference type="EMBL" id="KR080197">
    <property type="protein sequence ID" value="AKF14452.1"/>
    <property type="molecule type" value="Genomic_DNA"/>
</dbReference>
<proteinExistence type="predicted"/>
<dbReference type="RefSeq" id="YP_009204205.1">
    <property type="nucleotide sequence ID" value="NC_028861.1"/>
</dbReference>
<reference evidence="2 3" key="1">
    <citation type="journal article" date="2015" name="Genome Announc.">
        <title>Genome Sequences of Cluster G Mycobacteriophages Cambiare, FlagStaff, and MOOREtheMARYer.</title>
        <authorList>
            <person name="Pope W.H."/>
            <person name="Augustine D.A."/>
            <person name="Carroll D.C."/>
            <person name="Duncan J.C."/>
            <person name="Harwi K.M."/>
            <person name="Howry R."/>
            <person name="Jagessar B."/>
            <person name="Lum B.A."/>
            <person name="Meinert J.W."/>
            <person name="Migliozzi J.S."/>
            <person name="Milliken K.A."/>
            <person name="Mitchell C.J."/>
            <person name="Nalatwad A.S."/>
            <person name="Orlandini K.C."/>
            <person name="Rhein M.J."/>
            <person name="Saravanan V."/>
            <person name="Seese B.A."/>
            <person name="Schiebel J.G."/>
            <person name="Thomas K.B."/>
            <person name="Adkins N.L."/>
            <person name="Cohen K.L."/>
            <person name="Iyengar V.B."/>
            <person name="Kim H."/>
            <person name="Kramer Z.J."/>
            <person name="Montgomery M.T."/>
            <person name="Schafer C.E."/>
            <person name="Wilkes K.E."/>
            <person name="Grubb S.R."/>
            <person name="Warner M.H."/>
            <person name="Bowman C.A."/>
            <person name="Russell D.A."/>
            <person name="Hatfull G.F."/>
        </authorList>
    </citation>
    <scope>NUCLEOTIDE SEQUENCE [LARGE SCALE GENOMIC DNA]</scope>
</reference>
<accession>A0A0F6SJM0</accession>
<protein>
    <submittedName>
        <fullName evidence="2">Tail assembly chaperone</fullName>
    </submittedName>
</protein>
<dbReference type="OrthoDB" id="6450at10239"/>
<organism evidence="2 3">
    <name type="scientific">Mycobacterium phage FlagStaff</name>
    <dbReference type="NCBI Taxonomy" id="1647304"/>
    <lineage>
        <taxon>Viruses</taxon>
        <taxon>Duplodnaviria</taxon>
        <taxon>Heunggongvirae</taxon>
        <taxon>Uroviricota</taxon>
        <taxon>Caudoviricetes</taxon>
        <taxon>Gclasvirinae</taxon>
        <taxon>Avocadovirus</taxon>
        <taxon>Avocadovirus flagstaff</taxon>
    </lineage>
</organism>